<reference evidence="1 2" key="1">
    <citation type="submission" date="2021-03" db="EMBL/GenBank/DDBJ databases">
        <title>Tianweitania aestuarii sp. nov., isolated from a tidal flat.</title>
        <authorList>
            <person name="Park S."/>
            <person name="Yoon J.-H."/>
        </authorList>
    </citation>
    <scope>NUCLEOTIDE SEQUENCE [LARGE SCALE GENOMIC DNA]</scope>
    <source>
        <strain evidence="1 2">BSSL-BM11</strain>
    </source>
</reference>
<protein>
    <submittedName>
        <fullName evidence="1">Uncharacterized protein</fullName>
    </submittedName>
</protein>
<name>A0ABS5RWT8_9HYPH</name>
<evidence type="ECO:0000313" key="1">
    <source>
        <dbReference type="EMBL" id="MBS9721462.1"/>
    </source>
</evidence>
<sequence length="105" mass="11813">MSETTIFVFDLLRAANEIDQLSRSQRIRFILRAAALIQDQHQHTLDLKLIANNNSSDLLDVVEELRGMARLIECFTPSEISLKIAEAAGIIHAGMPIFKSRTVLH</sequence>
<dbReference type="EMBL" id="JAFMNX010000003">
    <property type="protein sequence ID" value="MBS9721462.1"/>
    <property type="molecule type" value="Genomic_DNA"/>
</dbReference>
<organism evidence="1 2">
    <name type="scientific">Tianweitania aestuarii</name>
    <dbReference type="NCBI Taxonomy" id="2814886"/>
    <lineage>
        <taxon>Bacteria</taxon>
        <taxon>Pseudomonadati</taxon>
        <taxon>Pseudomonadota</taxon>
        <taxon>Alphaproteobacteria</taxon>
        <taxon>Hyphomicrobiales</taxon>
        <taxon>Phyllobacteriaceae</taxon>
        <taxon>Tianweitania</taxon>
    </lineage>
</organism>
<evidence type="ECO:0000313" key="2">
    <source>
        <dbReference type="Proteomes" id="UP001297272"/>
    </source>
</evidence>
<proteinExistence type="predicted"/>
<keyword evidence="2" id="KW-1185">Reference proteome</keyword>
<dbReference type="RefSeq" id="WP_213985121.1">
    <property type="nucleotide sequence ID" value="NZ_JAFMNX010000003.1"/>
</dbReference>
<comment type="caution">
    <text evidence="1">The sequence shown here is derived from an EMBL/GenBank/DDBJ whole genome shotgun (WGS) entry which is preliminary data.</text>
</comment>
<dbReference type="Proteomes" id="UP001297272">
    <property type="component" value="Unassembled WGS sequence"/>
</dbReference>
<gene>
    <name evidence="1" type="ORF">JYU29_12280</name>
</gene>
<accession>A0ABS5RWT8</accession>